<dbReference type="PANTHER" id="PTHR36307:SF1">
    <property type="entry name" value="FLAGELLA BASAL BODY P-RING FORMATION PROTEIN FLGA"/>
    <property type="match status" value="1"/>
</dbReference>
<dbReference type="GO" id="GO:0042597">
    <property type="term" value="C:periplasmic space"/>
    <property type="evidence" value="ECO:0007669"/>
    <property type="project" value="UniProtKB-SubCell"/>
</dbReference>
<protein>
    <recommendedName>
        <fullName evidence="3 7">Flagella basal body P-ring formation protein FlgA</fullName>
    </recommendedName>
</protein>
<evidence type="ECO:0000256" key="4">
    <source>
        <dbReference type="ARBA" id="ARBA00022729"/>
    </source>
</evidence>
<proteinExistence type="inferred from homology"/>
<keyword evidence="9" id="KW-0969">Cilium</keyword>
<keyword evidence="10" id="KW-1185">Reference proteome</keyword>
<dbReference type="GO" id="GO:0044780">
    <property type="term" value="P:bacterial-type flagellum assembly"/>
    <property type="evidence" value="ECO:0007669"/>
    <property type="project" value="InterPro"/>
</dbReference>
<keyword evidence="7" id="KW-1005">Bacterial flagellum biogenesis</keyword>
<dbReference type="InterPro" id="IPR039246">
    <property type="entry name" value="Flagellar_FlgA"/>
</dbReference>
<gene>
    <name evidence="9" type="primary">flgA</name>
    <name evidence="9" type="ORF">HW932_16440</name>
</gene>
<dbReference type="Gene3D" id="2.30.30.760">
    <property type="match status" value="1"/>
</dbReference>
<evidence type="ECO:0000313" key="10">
    <source>
        <dbReference type="Proteomes" id="UP000592294"/>
    </source>
</evidence>
<dbReference type="AlphaFoldDB" id="A0A850RPL8"/>
<feature type="chain" id="PRO_5033111663" description="Flagella basal body P-ring formation protein FlgA" evidence="7">
    <location>
        <begin position="36"/>
        <end position="248"/>
    </location>
</feature>
<keyword evidence="9" id="KW-0282">Flagellum</keyword>
<evidence type="ECO:0000256" key="3">
    <source>
        <dbReference type="ARBA" id="ARBA00014754"/>
    </source>
</evidence>
<evidence type="ECO:0000313" key="9">
    <source>
        <dbReference type="EMBL" id="NVZ10853.1"/>
    </source>
</evidence>
<dbReference type="NCBIfam" id="TIGR03170">
    <property type="entry name" value="flgA_cterm"/>
    <property type="match status" value="1"/>
</dbReference>
<organism evidence="9 10">
    <name type="scientific">Allochromatium humboldtianum</name>
    <dbReference type="NCBI Taxonomy" id="504901"/>
    <lineage>
        <taxon>Bacteria</taxon>
        <taxon>Pseudomonadati</taxon>
        <taxon>Pseudomonadota</taxon>
        <taxon>Gammaproteobacteria</taxon>
        <taxon>Chromatiales</taxon>
        <taxon>Chromatiaceae</taxon>
        <taxon>Allochromatium</taxon>
    </lineage>
</organism>
<dbReference type="RefSeq" id="WP_176977585.1">
    <property type="nucleotide sequence ID" value="NZ_JABZEO010000013.1"/>
</dbReference>
<feature type="signal peptide" evidence="7">
    <location>
        <begin position="1"/>
        <end position="35"/>
    </location>
</feature>
<dbReference type="Pfam" id="PF17656">
    <property type="entry name" value="ChapFlgA_N"/>
    <property type="match status" value="1"/>
</dbReference>
<evidence type="ECO:0000256" key="7">
    <source>
        <dbReference type="RuleBase" id="RU362063"/>
    </source>
</evidence>
<feature type="domain" description="SAF" evidence="8">
    <location>
        <begin position="123"/>
        <end position="185"/>
    </location>
</feature>
<dbReference type="Pfam" id="PF13144">
    <property type="entry name" value="ChapFlgA"/>
    <property type="match status" value="1"/>
</dbReference>
<evidence type="ECO:0000256" key="5">
    <source>
        <dbReference type="ARBA" id="ARBA00022764"/>
    </source>
</evidence>
<evidence type="ECO:0000256" key="6">
    <source>
        <dbReference type="ARBA" id="ARBA00025643"/>
    </source>
</evidence>
<keyword evidence="9" id="KW-0966">Cell projection</keyword>
<comment type="subcellular location">
    <subcellularLocation>
        <location evidence="1 7">Periplasm</location>
    </subcellularLocation>
</comment>
<keyword evidence="4 7" id="KW-0732">Signal</keyword>
<comment type="function">
    <text evidence="6 7">Involved in the assembly process of the P-ring formation. It may associate with FlgF on the rod constituting a structure essential for the P-ring assembly or may act as a modulator protein for the P-ring assembly.</text>
</comment>
<dbReference type="Gene3D" id="3.90.1210.10">
    <property type="entry name" value="Antifreeze-like/N-acetylneuraminic acid synthase C-terminal domain"/>
    <property type="match status" value="1"/>
</dbReference>
<dbReference type="InterPro" id="IPR013974">
    <property type="entry name" value="SAF"/>
</dbReference>
<dbReference type="EMBL" id="JABZEO010000013">
    <property type="protein sequence ID" value="NVZ10853.1"/>
    <property type="molecule type" value="Genomic_DNA"/>
</dbReference>
<reference evidence="9 10" key="1">
    <citation type="submission" date="2020-06" db="EMBL/GenBank/DDBJ databases">
        <title>Whole-genome sequence of Allochromatium humboldtianum DSM 21881, type strain.</title>
        <authorList>
            <person name="Kyndt J.A."/>
            <person name="Meyer T.E."/>
        </authorList>
    </citation>
    <scope>NUCLEOTIDE SEQUENCE [LARGE SCALE GENOMIC DNA]</scope>
    <source>
        <strain evidence="9 10">DSM 21881</strain>
    </source>
</reference>
<dbReference type="PANTHER" id="PTHR36307">
    <property type="entry name" value="FLAGELLA BASAL BODY P-RING FORMATION PROTEIN FLGA"/>
    <property type="match status" value="1"/>
</dbReference>
<dbReference type="InterPro" id="IPR041231">
    <property type="entry name" value="FlgA_N"/>
</dbReference>
<dbReference type="InterPro" id="IPR017585">
    <property type="entry name" value="SAF_FlgA"/>
</dbReference>
<keyword evidence="5 7" id="KW-0574">Periplasm</keyword>
<name>A0A850RPL8_9GAMM</name>
<dbReference type="SMART" id="SM00858">
    <property type="entry name" value="SAF"/>
    <property type="match status" value="1"/>
</dbReference>
<accession>A0A850RPL8</accession>
<dbReference type="Proteomes" id="UP000592294">
    <property type="component" value="Unassembled WGS sequence"/>
</dbReference>
<evidence type="ECO:0000256" key="2">
    <source>
        <dbReference type="ARBA" id="ARBA00010474"/>
    </source>
</evidence>
<sequence>MTATTLKTARHSNPTRARALGYALLAAGLYQPALAASDSESIERILNTARTFAATMIDTTAGQEVEIEIGQLDSRLQLTRCAHPPTAQLAPGARTEGHTTINVRCSDPVSWSLFVPARIERHVEVLVLERPIARQQVIRPEDVRLERQAVSGLTNGYFTEPEAVVGMASRRRLMPGQVLTSAHVTQRRIVERGQEVTLFSARPGLVVRMKGIALEDGREGARIRVRNSSSKRVVEGYVEPSGAVRVAL</sequence>
<comment type="caution">
    <text evidence="9">The sequence shown here is derived from an EMBL/GenBank/DDBJ whole genome shotgun (WGS) entry which is preliminary data.</text>
</comment>
<evidence type="ECO:0000256" key="1">
    <source>
        <dbReference type="ARBA" id="ARBA00004418"/>
    </source>
</evidence>
<dbReference type="CDD" id="cd11614">
    <property type="entry name" value="SAF_CpaB_FlgA_like"/>
    <property type="match status" value="1"/>
</dbReference>
<evidence type="ECO:0000259" key="8">
    <source>
        <dbReference type="SMART" id="SM00858"/>
    </source>
</evidence>
<comment type="similarity">
    <text evidence="2 7">Belongs to the FlgA family.</text>
</comment>